<dbReference type="Pfam" id="PF06347">
    <property type="entry name" value="SH3_4"/>
    <property type="match status" value="1"/>
</dbReference>
<protein>
    <recommendedName>
        <fullName evidence="3">SH3b domain-containing protein</fullName>
    </recommendedName>
</protein>
<sequence>MQSLRFKELRITAQGLITIYCLFFSSVVFSQQLTATLVLRIGPSVGFPYSIELPSGSEITIAQRRDNWLMVKDARGETGWALMSDIDAAGGLPERQAWRLTELKEPSNSLLSAQWFANESGQGWGGGWIYPWRDYRLSAEYEQSKSYAAQWQSLSAWLTAGKQLSSKTFFRYGLGVGYGQENEESFVLSEEGEARSAGYWGSEISVGIMPNQEFETGIRFRYLLADLQATDSSYHLSWYWSLGI</sequence>
<evidence type="ECO:0008006" key="3">
    <source>
        <dbReference type="Google" id="ProtNLM"/>
    </source>
</evidence>
<gene>
    <name evidence="1" type="ORF">A9R00_04680</name>
</gene>
<evidence type="ECO:0000313" key="1">
    <source>
        <dbReference type="EMBL" id="OUS40717.1"/>
    </source>
</evidence>
<proteinExistence type="predicted"/>
<evidence type="ECO:0000313" key="2">
    <source>
        <dbReference type="Proteomes" id="UP000227088"/>
    </source>
</evidence>
<dbReference type="InterPro" id="IPR010466">
    <property type="entry name" value="DUF1058"/>
</dbReference>
<name>A0A1Y5HW72_OLEAN</name>
<accession>A0A1Y5HW72</accession>
<organism evidence="1 2">
    <name type="scientific">Oleispira antarctica</name>
    <dbReference type="NCBI Taxonomy" id="188908"/>
    <lineage>
        <taxon>Bacteria</taxon>
        <taxon>Pseudomonadati</taxon>
        <taxon>Pseudomonadota</taxon>
        <taxon>Gammaproteobacteria</taxon>
        <taxon>Oceanospirillales</taxon>
        <taxon>Oceanospirillaceae</taxon>
        <taxon>Oleispira</taxon>
    </lineage>
</organism>
<comment type="caution">
    <text evidence="1">The sequence shown here is derived from an EMBL/GenBank/DDBJ whole genome shotgun (WGS) entry which is preliminary data.</text>
</comment>
<dbReference type="Proteomes" id="UP000227088">
    <property type="component" value="Unassembled WGS sequence"/>
</dbReference>
<dbReference type="EMBL" id="MABE01000267">
    <property type="protein sequence ID" value="OUS40717.1"/>
    <property type="molecule type" value="Genomic_DNA"/>
</dbReference>
<dbReference type="AlphaFoldDB" id="A0A1Y5HW72"/>
<reference evidence="2" key="1">
    <citation type="journal article" date="2017" name="Proc. Natl. Acad. Sci. U.S.A.">
        <title>Simulation of Deepwater Horizon oil plume reveals substrate specialization within a complex community of hydrocarbon degraders.</title>
        <authorList>
            <person name="Hu P."/>
            <person name="Dubinsky E.A."/>
            <person name="Probst A.J."/>
            <person name="Wang J."/>
            <person name="Sieber C.M.K."/>
            <person name="Tom L.M."/>
            <person name="Gardinali P."/>
            <person name="Banfield J.F."/>
            <person name="Atlas R.M."/>
            <person name="Andersen G.L."/>
        </authorList>
    </citation>
    <scope>NUCLEOTIDE SEQUENCE [LARGE SCALE GENOMIC DNA]</scope>
</reference>